<dbReference type="PROSITE" id="PS51257">
    <property type="entry name" value="PROKAR_LIPOPROTEIN"/>
    <property type="match status" value="1"/>
</dbReference>
<protein>
    <submittedName>
        <fullName evidence="1">Oxidoreductase</fullName>
    </submittedName>
</protein>
<proteinExistence type="predicted"/>
<name>A0A2S0WEZ2_9CORY</name>
<keyword evidence="2" id="KW-1185">Reference proteome</keyword>
<dbReference type="KEGG" id="clia:C3E79_07475"/>
<dbReference type="EMBL" id="CP026948">
    <property type="protein sequence ID" value="AWB84341.1"/>
    <property type="molecule type" value="Genomic_DNA"/>
</dbReference>
<evidence type="ECO:0000313" key="2">
    <source>
        <dbReference type="Proteomes" id="UP000244754"/>
    </source>
</evidence>
<gene>
    <name evidence="1" type="ORF">C3E79_07475</name>
</gene>
<organism evidence="1 2">
    <name type="scientific">Corynebacterium liangguodongii</name>
    <dbReference type="NCBI Taxonomy" id="2079535"/>
    <lineage>
        <taxon>Bacteria</taxon>
        <taxon>Bacillati</taxon>
        <taxon>Actinomycetota</taxon>
        <taxon>Actinomycetes</taxon>
        <taxon>Mycobacteriales</taxon>
        <taxon>Corynebacteriaceae</taxon>
        <taxon>Corynebacterium</taxon>
    </lineage>
</organism>
<dbReference type="AlphaFoldDB" id="A0A2S0WEZ2"/>
<dbReference type="Proteomes" id="UP000244754">
    <property type="component" value="Chromosome"/>
</dbReference>
<sequence>MIRRLTSALAASAALALAGCSAPAQDPLAEVPAFAVDAPTVTLLSPGTDPQPVEYSAAPEWESTVAVSHGIEQRLAPAAEVDAAAPSAQAPDRVVVPLTATAGPAPKPGKGEDEAARRVDITVGAGGDAGSAEGFALAWRGSVQGAIDTVKVYAPEGSAEADRERVESALLALVSAAVVFPDQPVGVGGSWTVTNRVTGDSSLVSTTTYTLTRREGETVGLDVEVEQRPAASTLRIDNGDSGALDGQSLFVEGASTTSRGSIEVDLGRALPTRGQVSSTTRVVYAGPSGDLRVVQDISRGIEYGA</sequence>
<reference evidence="2" key="1">
    <citation type="submission" date="2018-01" db="EMBL/GenBank/DDBJ databases">
        <authorList>
            <person name="Li J."/>
        </authorList>
    </citation>
    <scope>NUCLEOTIDE SEQUENCE [LARGE SCALE GENOMIC DNA]</scope>
    <source>
        <strain evidence="2">2184</strain>
    </source>
</reference>
<evidence type="ECO:0000313" key="1">
    <source>
        <dbReference type="EMBL" id="AWB84341.1"/>
    </source>
</evidence>
<accession>A0A2S0WEZ2</accession>